<evidence type="ECO:0000313" key="1">
    <source>
        <dbReference type="EMBL" id="CAH2103954.1"/>
    </source>
</evidence>
<sequence>MVRVRQPGYRERDHECNAAHKTRLFRMHVYVRERRTQAARSRVSACRRTSTLSEFRLAQARACALRPIDRPARPARTSFRTPLISPILDSYRAKNPKFSILKNLRHSRIVMFTIRWLDALAPSALCRNRLPHSTLAKRLAMRSSCSLILQLH</sequence>
<protein>
    <submittedName>
        <fullName evidence="1">Uncharacterized protein</fullName>
    </submittedName>
</protein>
<name>A0AAU9UWA8_EUPED</name>
<comment type="caution">
    <text evidence="1">The sequence shown here is derived from an EMBL/GenBank/DDBJ whole genome shotgun (WGS) entry which is preliminary data.</text>
</comment>
<keyword evidence="2" id="KW-1185">Reference proteome</keyword>
<proteinExistence type="predicted"/>
<gene>
    <name evidence="1" type="ORF">EEDITHA_LOCUS18395</name>
</gene>
<accession>A0AAU9UWA8</accession>
<reference evidence="1" key="1">
    <citation type="submission" date="2022-03" db="EMBL/GenBank/DDBJ databases">
        <authorList>
            <person name="Tunstrom K."/>
        </authorList>
    </citation>
    <scope>NUCLEOTIDE SEQUENCE</scope>
</reference>
<dbReference type="EMBL" id="CAKOGL010000026">
    <property type="protein sequence ID" value="CAH2103954.1"/>
    <property type="molecule type" value="Genomic_DNA"/>
</dbReference>
<evidence type="ECO:0000313" key="2">
    <source>
        <dbReference type="Proteomes" id="UP001153954"/>
    </source>
</evidence>
<dbReference type="Proteomes" id="UP001153954">
    <property type="component" value="Unassembled WGS sequence"/>
</dbReference>
<dbReference type="AlphaFoldDB" id="A0AAU9UWA8"/>
<organism evidence="1 2">
    <name type="scientific">Euphydryas editha</name>
    <name type="common">Edith's checkerspot</name>
    <dbReference type="NCBI Taxonomy" id="104508"/>
    <lineage>
        <taxon>Eukaryota</taxon>
        <taxon>Metazoa</taxon>
        <taxon>Ecdysozoa</taxon>
        <taxon>Arthropoda</taxon>
        <taxon>Hexapoda</taxon>
        <taxon>Insecta</taxon>
        <taxon>Pterygota</taxon>
        <taxon>Neoptera</taxon>
        <taxon>Endopterygota</taxon>
        <taxon>Lepidoptera</taxon>
        <taxon>Glossata</taxon>
        <taxon>Ditrysia</taxon>
        <taxon>Papilionoidea</taxon>
        <taxon>Nymphalidae</taxon>
        <taxon>Nymphalinae</taxon>
        <taxon>Euphydryas</taxon>
    </lineage>
</organism>